<dbReference type="GO" id="GO:0003700">
    <property type="term" value="F:DNA-binding transcription factor activity"/>
    <property type="evidence" value="ECO:0007669"/>
    <property type="project" value="InterPro"/>
</dbReference>
<dbReference type="EMBL" id="VFMN01000001">
    <property type="protein sequence ID" value="TQJ07448.1"/>
    <property type="molecule type" value="Genomic_DNA"/>
</dbReference>
<protein>
    <submittedName>
        <fullName evidence="5">GntR family transcriptional regulator</fullName>
    </submittedName>
</protein>
<dbReference type="InterPro" id="IPR036388">
    <property type="entry name" value="WH-like_DNA-bd_sf"/>
</dbReference>
<dbReference type="Gene3D" id="1.10.10.10">
    <property type="entry name" value="Winged helix-like DNA-binding domain superfamily/Winged helix DNA-binding domain"/>
    <property type="match status" value="1"/>
</dbReference>
<organism evidence="5 6">
    <name type="scientific">Lapillicoccus jejuensis</name>
    <dbReference type="NCBI Taxonomy" id="402171"/>
    <lineage>
        <taxon>Bacteria</taxon>
        <taxon>Bacillati</taxon>
        <taxon>Actinomycetota</taxon>
        <taxon>Actinomycetes</taxon>
        <taxon>Micrococcales</taxon>
        <taxon>Intrasporangiaceae</taxon>
        <taxon>Lapillicoccus</taxon>
    </lineage>
</organism>
<dbReference type="InterPro" id="IPR036390">
    <property type="entry name" value="WH_DNA-bd_sf"/>
</dbReference>
<keyword evidence="1" id="KW-0805">Transcription regulation</keyword>
<feature type="domain" description="HTH gntR-type" evidence="4">
    <location>
        <begin position="1"/>
        <end position="62"/>
    </location>
</feature>
<keyword evidence="6" id="KW-1185">Reference proteome</keyword>
<dbReference type="AlphaFoldDB" id="A0A542DWH4"/>
<evidence type="ECO:0000256" key="3">
    <source>
        <dbReference type="ARBA" id="ARBA00023163"/>
    </source>
</evidence>
<gene>
    <name evidence="5" type="ORF">FB458_0510</name>
</gene>
<dbReference type="SMART" id="SM00345">
    <property type="entry name" value="HTH_GNTR"/>
    <property type="match status" value="1"/>
</dbReference>
<keyword evidence="2" id="KW-0238">DNA-binding</keyword>
<dbReference type="PANTHER" id="PTHR43537:SF45">
    <property type="entry name" value="GNTR FAMILY REGULATORY PROTEIN"/>
    <property type="match status" value="1"/>
</dbReference>
<dbReference type="Proteomes" id="UP000317893">
    <property type="component" value="Unassembled WGS sequence"/>
</dbReference>
<dbReference type="PROSITE" id="PS50949">
    <property type="entry name" value="HTH_GNTR"/>
    <property type="match status" value="1"/>
</dbReference>
<evidence type="ECO:0000313" key="6">
    <source>
        <dbReference type="Proteomes" id="UP000317893"/>
    </source>
</evidence>
<dbReference type="InterPro" id="IPR000524">
    <property type="entry name" value="Tscrpt_reg_HTH_GntR"/>
</dbReference>
<proteinExistence type="predicted"/>
<accession>A0A542DWH4</accession>
<name>A0A542DWH4_9MICO</name>
<dbReference type="Pfam" id="PF07729">
    <property type="entry name" value="FCD"/>
    <property type="match status" value="1"/>
</dbReference>
<dbReference type="SUPFAM" id="SSF48008">
    <property type="entry name" value="GntR ligand-binding domain-like"/>
    <property type="match status" value="1"/>
</dbReference>
<comment type="caution">
    <text evidence="5">The sequence shown here is derived from an EMBL/GenBank/DDBJ whole genome shotgun (WGS) entry which is preliminary data.</text>
</comment>
<dbReference type="InterPro" id="IPR011711">
    <property type="entry name" value="GntR_C"/>
</dbReference>
<dbReference type="Pfam" id="PF00392">
    <property type="entry name" value="GntR"/>
    <property type="match status" value="1"/>
</dbReference>
<dbReference type="GO" id="GO:0003677">
    <property type="term" value="F:DNA binding"/>
    <property type="evidence" value="ECO:0007669"/>
    <property type="project" value="UniProtKB-KW"/>
</dbReference>
<dbReference type="SMART" id="SM00895">
    <property type="entry name" value="FCD"/>
    <property type="match status" value="1"/>
</dbReference>
<reference evidence="5 6" key="1">
    <citation type="submission" date="2019-06" db="EMBL/GenBank/DDBJ databases">
        <title>Sequencing the genomes of 1000 actinobacteria strains.</title>
        <authorList>
            <person name="Klenk H.-P."/>
        </authorList>
    </citation>
    <scope>NUCLEOTIDE SEQUENCE [LARGE SCALE GENOMIC DNA]</scope>
    <source>
        <strain evidence="5 6">DSM 18607</strain>
    </source>
</reference>
<evidence type="ECO:0000256" key="1">
    <source>
        <dbReference type="ARBA" id="ARBA00023015"/>
    </source>
</evidence>
<dbReference type="PANTHER" id="PTHR43537">
    <property type="entry name" value="TRANSCRIPTIONAL REGULATOR, GNTR FAMILY"/>
    <property type="match status" value="1"/>
</dbReference>
<dbReference type="SUPFAM" id="SSF46785">
    <property type="entry name" value="Winged helix' DNA-binding domain"/>
    <property type="match status" value="1"/>
</dbReference>
<evidence type="ECO:0000256" key="2">
    <source>
        <dbReference type="ARBA" id="ARBA00023125"/>
    </source>
</evidence>
<keyword evidence="3" id="KW-0804">Transcription</keyword>
<evidence type="ECO:0000259" key="4">
    <source>
        <dbReference type="PROSITE" id="PS50949"/>
    </source>
</evidence>
<dbReference type="Gene3D" id="1.20.120.530">
    <property type="entry name" value="GntR ligand-binding domain-like"/>
    <property type="match status" value="1"/>
</dbReference>
<dbReference type="CDD" id="cd07377">
    <property type="entry name" value="WHTH_GntR"/>
    <property type="match status" value="1"/>
</dbReference>
<evidence type="ECO:0000313" key="5">
    <source>
        <dbReference type="EMBL" id="TQJ07448.1"/>
    </source>
</evidence>
<sequence>MVDRLRQSVLDGLRRPGDRLDETRLGRELGVSRNTLREAFRVLAHEHLLEHRPHRGVFVRRLGAREARDVYATRRLLECGALREAAVRAAEVAADPVRAQRLHAEWVPVLADVGGAVAAGEEARATGEWEAVGTANGRFHLALARLAGNDVVDRTLRGLLTEMRLLFVDVAGARAVHEPYLEDNARIAALVAAGELVRAAVVLEEYLLRAERHLVGLHASDS</sequence>
<dbReference type="InterPro" id="IPR008920">
    <property type="entry name" value="TF_FadR/GntR_C"/>
</dbReference>